<dbReference type="Proteomes" id="UP000789759">
    <property type="component" value="Unassembled WGS sequence"/>
</dbReference>
<reference evidence="1" key="1">
    <citation type="submission" date="2021-06" db="EMBL/GenBank/DDBJ databases">
        <authorList>
            <person name="Kallberg Y."/>
            <person name="Tangrot J."/>
            <person name="Rosling A."/>
        </authorList>
    </citation>
    <scope>NUCLEOTIDE SEQUENCE</scope>
    <source>
        <strain evidence="1">FL966</strain>
    </source>
</reference>
<dbReference type="EMBL" id="CAJVQA010037199">
    <property type="protein sequence ID" value="CAG8809523.1"/>
    <property type="molecule type" value="Genomic_DNA"/>
</dbReference>
<gene>
    <name evidence="1" type="ORF">CPELLU_LOCUS18485</name>
</gene>
<organism evidence="1 2">
    <name type="scientific">Cetraspora pellucida</name>
    <dbReference type="NCBI Taxonomy" id="1433469"/>
    <lineage>
        <taxon>Eukaryota</taxon>
        <taxon>Fungi</taxon>
        <taxon>Fungi incertae sedis</taxon>
        <taxon>Mucoromycota</taxon>
        <taxon>Glomeromycotina</taxon>
        <taxon>Glomeromycetes</taxon>
        <taxon>Diversisporales</taxon>
        <taxon>Gigasporaceae</taxon>
        <taxon>Cetraspora</taxon>
    </lineage>
</organism>
<keyword evidence="2" id="KW-1185">Reference proteome</keyword>
<evidence type="ECO:0000313" key="2">
    <source>
        <dbReference type="Proteomes" id="UP000789759"/>
    </source>
</evidence>
<sequence length="288" mass="33510">KFHKTYYHVEYNTATSSNESMDNCSSDESEITYEQNNNPNLIFNIQDIEDEACKTFDIQDITSEAPEFELIVINNQQIAYNYDQIFEENSKFGHIIEGNCESNQMFKNNILENDKISEEICSNDSELSDIDNAEFPNTAYRDFIDIEMLSRSTKDGLHFLDTLKKNHTKFFSTSVMKINNQTYSFEYQPIISAVKEILKNKAIATNCIFDYQEIYISIESHQERVYSEFYNCKWWHHAQQQIPSDNKVLAIILYSDATALDRLGKSSKHPIYISLGNIPTKFHNKPEA</sequence>
<dbReference type="InterPro" id="IPR041078">
    <property type="entry name" value="Plavaka"/>
</dbReference>
<feature type="non-terminal residue" evidence="1">
    <location>
        <position position="288"/>
    </location>
</feature>
<accession>A0A9N9PEQ8</accession>
<dbReference type="Pfam" id="PF18759">
    <property type="entry name" value="Plavaka"/>
    <property type="match status" value="1"/>
</dbReference>
<evidence type="ECO:0000313" key="1">
    <source>
        <dbReference type="EMBL" id="CAG8809523.1"/>
    </source>
</evidence>
<dbReference type="AlphaFoldDB" id="A0A9N9PEQ8"/>
<proteinExistence type="predicted"/>
<dbReference type="OrthoDB" id="2439173at2759"/>
<name>A0A9N9PEQ8_9GLOM</name>
<protein>
    <submittedName>
        <fullName evidence="1">12336_t:CDS:1</fullName>
    </submittedName>
</protein>
<comment type="caution">
    <text evidence="1">The sequence shown here is derived from an EMBL/GenBank/DDBJ whole genome shotgun (WGS) entry which is preliminary data.</text>
</comment>